<dbReference type="Gene3D" id="2.40.50.1020">
    <property type="entry name" value="LytTr DNA-binding domain"/>
    <property type="match status" value="1"/>
</dbReference>
<dbReference type="SUPFAM" id="SSF52172">
    <property type="entry name" value="CheY-like"/>
    <property type="match status" value="1"/>
</dbReference>
<dbReference type="PROSITE" id="PS50930">
    <property type="entry name" value="HTH_LYTTR"/>
    <property type="match status" value="1"/>
</dbReference>
<comment type="caution">
    <text evidence="4">The sequence shown here is derived from an EMBL/GenBank/DDBJ whole genome shotgun (WGS) entry which is preliminary data.</text>
</comment>
<evidence type="ECO:0000259" key="3">
    <source>
        <dbReference type="PROSITE" id="PS50930"/>
    </source>
</evidence>
<feature type="modified residue" description="4-aspartylphosphate" evidence="1">
    <location>
        <position position="62"/>
    </location>
</feature>
<dbReference type="RefSeq" id="WP_183884577.1">
    <property type="nucleotide sequence ID" value="NZ_JACHCD010000001.1"/>
</dbReference>
<evidence type="ECO:0000256" key="1">
    <source>
        <dbReference type="PROSITE-ProRule" id="PRU00169"/>
    </source>
</evidence>
<feature type="domain" description="HTH LytTR-type" evidence="3">
    <location>
        <begin position="151"/>
        <end position="256"/>
    </location>
</feature>
<dbReference type="SMART" id="SM00850">
    <property type="entry name" value="LytTR"/>
    <property type="match status" value="1"/>
</dbReference>
<gene>
    <name evidence="4" type="ORF">HDE68_004709</name>
</gene>
<dbReference type="Proteomes" id="UP000537204">
    <property type="component" value="Unassembled WGS sequence"/>
</dbReference>
<dbReference type="InterPro" id="IPR007492">
    <property type="entry name" value="LytTR_DNA-bd_dom"/>
</dbReference>
<sequence>MSALLYQKEIKTLLVDDEDVAIHRLKAALSAHQCIKIIGEAKDGKTAVELINTQKPDLVFLDIQMPEFNGFEVLSHLTYIPLVVFVTAYEEYAIRAFEKNSLDYLLKPIENERLALTIKRVIDYKKDDSDLLLKIKSLVKDNQPENAISTIPVKSGNKISLVQVADICFLEAKDKYVYIHTRDDEKLIEYSLTYLQDRLPAQFVRIHRGFIINKLKIQEIHKYFKGTYVLTMNDSKNSKIKSAYSYYESIRDKLLIPD</sequence>
<dbReference type="GO" id="GO:0000156">
    <property type="term" value="F:phosphorelay response regulator activity"/>
    <property type="evidence" value="ECO:0007669"/>
    <property type="project" value="InterPro"/>
</dbReference>
<dbReference type="InterPro" id="IPR046947">
    <property type="entry name" value="LytR-like"/>
</dbReference>
<evidence type="ECO:0000259" key="2">
    <source>
        <dbReference type="PROSITE" id="PS50110"/>
    </source>
</evidence>
<dbReference type="InterPro" id="IPR011006">
    <property type="entry name" value="CheY-like_superfamily"/>
</dbReference>
<feature type="domain" description="Response regulatory" evidence="2">
    <location>
        <begin position="11"/>
        <end position="122"/>
    </location>
</feature>
<dbReference type="Pfam" id="PF00072">
    <property type="entry name" value="Response_reg"/>
    <property type="match status" value="1"/>
</dbReference>
<proteinExistence type="predicted"/>
<dbReference type="InterPro" id="IPR001789">
    <property type="entry name" value="Sig_transdc_resp-reg_receiver"/>
</dbReference>
<evidence type="ECO:0000313" key="4">
    <source>
        <dbReference type="EMBL" id="MBB5638774.1"/>
    </source>
</evidence>
<dbReference type="Pfam" id="PF04397">
    <property type="entry name" value="LytTR"/>
    <property type="match status" value="1"/>
</dbReference>
<dbReference type="AlphaFoldDB" id="A0A7W8ZRB1"/>
<evidence type="ECO:0000313" key="5">
    <source>
        <dbReference type="Proteomes" id="UP000537204"/>
    </source>
</evidence>
<reference evidence="4 5" key="1">
    <citation type="submission" date="2020-08" db="EMBL/GenBank/DDBJ databases">
        <title>Genomic Encyclopedia of Type Strains, Phase IV (KMG-V): Genome sequencing to study the core and pangenomes of soil and plant-associated prokaryotes.</title>
        <authorList>
            <person name="Whitman W."/>
        </authorList>
    </citation>
    <scope>NUCLEOTIDE SEQUENCE [LARGE SCALE GENOMIC DNA]</scope>
    <source>
        <strain evidence="4 5">S3M1</strain>
    </source>
</reference>
<name>A0A7W8ZRB1_9SPHI</name>
<keyword evidence="1" id="KW-0597">Phosphoprotein</keyword>
<dbReference type="EMBL" id="JACHCE010000010">
    <property type="protein sequence ID" value="MBB5638774.1"/>
    <property type="molecule type" value="Genomic_DNA"/>
</dbReference>
<dbReference type="Gene3D" id="3.40.50.2300">
    <property type="match status" value="1"/>
</dbReference>
<dbReference type="PROSITE" id="PS50110">
    <property type="entry name" value="RESPONSE_REGULATORY"/>
    <property type="match status" value="1"/>
</dbReference>
<dbReference type="GO" id="GO:0003677">
    <property type="term" value="F:DNA binding"/>
    <property type="evidence" value="ECO:0007669"/>
    <property type="project" value="InterPro"/>
</dbReference>
<dbReference type="SMART" id="SM00448">
    <property type="entry name" value="REC"/>
    <property type="match status" value="1"/>
</dbReference>
<protein>
    <submittedName>
        <fullName evidence="4">Two-component system LytT family response regulator</fullName>
    </submittedName>
</protein>
<organism evidence="4 5">
    <name type="scientific">Pedobacter cryoconitis</name>
    <dbReference type="NCBI Taxonomy" id="188932"/>
    <lineage>
        <taxon>Bacteria</taxon>
        <taxon>Pseudomonadati</taxon>
        <taxon>Bacteroidota</taxon>
        <taxon>Sphingobacteriia</taxon>
        <taxon>Sphingobacteriales</taxon>
        <taxon>Sphingobacteriaceae</taxon>
        <taxon>Pedobacter</taxon>
    </lineage>
</organism>
<dbReference type="PANTHER" id="PTHR37299">
    <property type="entry name" value="TRANSCRIPTIONAL REGULATOR-RELATED"/>
    <property type="match status" value="1"/>
</dbReference>
<accession>A0A7W8ZRB1</accession>
<dbReference type="PANTHER" id="PTHR37299:SF1">
    <property type="entry name" value="STAGE 0 SPORULATION PROTEIN A HOMOLOG"/>
    <property type="match status" value="1"/>
</dbReference>